<evidence type="ECO:0000313" key="4">
    <source>
        <dbReference type="EMBL" id="MBF0969919.1"/>
    </source>
</evidence>
<feature type="domain" description="Outer membrane protein beta-barrel" evidence="3">
    <location>
        <begin position="457"/>
        <end position="779"/>
    </location>
</feature>
<dbReference type="Proteomes" id="UP000704068">
    <property type="component" value="Unassembled WGS sequence"/>
</dbReference>
<evidence type="ECO:0000256" key="2">
    <source>
        <dbReference type="SAM" id="SignalP"/>
    </source>
</evidence>
<evidence type="ECO:0000313" key="5">
    <source>
        <dbReference type="Proteomes" id="UP000704068"/>
    </source>
</evidence>
<gene>
    <name evidence="4" type="ORF">HXK21_02600</name>
</gene>
<feature type="signal peptide" evidence="2">
    <location>
        <begin position="1"/>
        <end position="19"/>
    </location>
</feature>
<evidence type="ECO:0000256" key="1">
    <source>
        <dbReference type="SAM" id="MobiDB-lite"/>
    </source>
</evidence>
<accession>A0A929RYB8</accession>
<reference evidence="4" key="1">
    <citation type="submission" date="2020-04" db="EMBL/GenBank/DDBJ databases">
        <title>Deep metagenomics examines the oral microbiome during advanced dental caries in children, revealing novel taxa and co-occurrences with host molecules.</title>
        <authorList>
            <person name="Baker J.L."/>
            <person name="Morton J.T."/>
            <person name="Dinis M."/>
            <person name="Alvarez R."/>
            <person name="Tran N.C."/>
            <person name="Knight R."/>
            <person name="Edlund A."/>
        </authorList>
    </citation>
    <scope>NUCLEOTIDE SEQUENCE</scope>
    <source>
        <strain evidence="4">JCVI_34_bin.1</strain>
    </source>
</reference>
<feature type="chain" id="PRO_5037047680" evidence="2">
    <location>
        <begin position="20"/>
        <end position="1012"/>
    </location>
</feature>
<dbReference type="Gene3D" id="2.60.40.1120">
    <property type="entry name" value="Carboxypeptidase-like, regulatory domain"/>
    <property type="match status" value="1"/>
</dbReference>
<feature type="region of interest" description="Disordered" evidence="1">
    <location>
        <begin position="987"/>
        <end position="1012"/>
    </location>
</feature>
<dbReference type="SUPFAM" id="SSF49452">
    <property type="entry name" value="Starch-binding domain-like"/>
    <property type="match status" value="1"/>
</dbReference>
<comment type="caution">
    <text evidence="4">The sequence shown here is derived from an EMBL/GenBank/DDBJ whole genome shotgun (WGS) entry which is preliminary data.</text>
</comment>
<name>A0A929RYB8_9BACT</name>
<dbReference type="Pfam" id="PF13620">
    <property type="entry name" value="CarboxypepD_reg"/>
    <property type="match status" value="1"/>
</dbReference>
<dbReference type="InterPro" id="IPR041700">
    <property type="entry name" value="OMP_b-brl_3"/>
</dbReference>
<feature type="compositionally biased region" description="Basic and acidic residues" evidence="1">
    <location>
        <begin position="987"/>
        <end position="1000"/>
    </location>
</feature>
<dbReference type="GO" id="GO:0030246">
    <property type="term" value="F:carbohydrate binding"/>
    <property type="evidence" value="ECO:0007669"/>
    <property type="project" value="InterPro"/>
</dbReference>
<proteinExistence type="predicted"/>
<dbReference type="Pfam" id="PF14905">
    <property type="entry name" value="OMP_b-brl_3"/>
    <property type="match status" value="1"/>
</dbReference>
<organism evidence="4 5">
    <name type="scientific">Alloprevotella tannerae</name>
    <dbReference type="NCBI Taxonomy" id="76122"/>
    <lineage>
        <taxon>Bacteria</taxon>
        <taxon>Pseudomonadati</taxon>
        <taxon>Bacteroidota</taxon>
        <taxon>Bacteroidia</taxon>
        <taxon>Bacteroidales</taxon>
        <taxon>Prevotellaceae</taxon>
        <taxon>Alloprevotella</taxon>
    </lineage>
</organism>
<dbReference type="AlphaFoldDB" id="A0A929RYB8"/>
<evidence type="ECO:0000259" key="3">
    <source>
        <dbReference type="Pfam" id="PF14905"/>
    </source>
</evidence>
<dbReference type="InterPro" id="IPR013784">
    <property type="entry name" value="Carb-bd-like_fold"/>
</dbReference>
<protein>
    <submittedName>
        <fullName evidence="4">Outer membrane beta-barrel protein</fullName>
    </submittedName>
</protein>
<dbReference type="SUPFAM" id="SSF56935">
    <property type="entry name" value="Porins"/>
    <property type="match status" value="1"/>
</dbReference>
<dbReference type="EMBL" id="JABZGR010000004">
    <property type="protein sequence ID" value="MBF0969919.1"/>
    <property type="molecule type" value="Genomic_DNA"/>
</dbReference>
<dbReference type="RefSeq" id="WP_303763099.1">
    <property type="nucleotide sequence ID" value="NZ_JABZGR010000004.1"/>
</dbReference>
<sequence>MKRIASLLLLLSAFLSVQAQRYQVQGSVENAQTMAKLPYVSISILQQSDSAFVRGALTDSLGQFVIRMDKPGSYLVRFSYTGYEEALRYITINDHNETADLGIVSMKTEENTLAAAIVYGRAARMQQVGDTTQFNASAYRTPTGSTVEALIKQLPGVNVSDDGTIRWNGKTVKQFLVNGKDFFKGDTKTVMKNLPTDIVGKIKAYDKKSDYAQQTGIDDGEEVTVLDISTKKALNDSWITNIDLGVGNKGRYSDRLFATRFTDNSRISLFSSLNNTNDQGFGGPHSFGGNKGLTASKMIGLDFYWDNKIEQQKAGHFEVEGNVRYSHRDVDLNSISSTENFLTSGRTSSFANGNQRSYSHTNSFWANAELRWNPDSLTFIGIEPSFSHNATRNNGKSRSATFNQNPYTFAGVENPLDSIFSVHNTLLTPIAVNRNLAETFSHGNTNSANLELHLVRRFGKKGRNVNLRLNGEYTHANNKRFNVSDINYYTGKPASFLNQYETSPSESYGYSTRLGYVEPLGKNWYAQVRYEYSYKYQDGRRSLYDLDKLDPLTYGNANAYPRLGTLPTDAQILETVRDLDNSQYATYRYFNNSVDLDLRYDTKNIRFHAGVSFDPQRTKMQYTRPSQIDTLITRSVFNVSPTLRFRYRMSKTNSIDIRYRGTAGQPSMTNLLDVVDNSDPLNISMGNPGLKPSWTNSLRASYYGYNPARQAGIMAHLAFAHTTNSISTRVIYNDATGVRYSRPENINGSWDLEGTFIYNFSFGKNKQFSLSTNTDFEFRNDVGFISRISSPTLSPVLFQSLLRPAASLKANPRASYYNSVFDSTPAIKNSARNLDIREDLNLTYRASFFDVGLLASIDYGHTRNSLQSAGNLNAWQYAYGLSGNLSLPWGMTIATDVQMSSRRGYADRAMNTNELLWNAQIAQDFLHDKSLTLSVRFYDLLHQQSSVSRSVTAQMRRDSRTNAINAYFMLNLSYRLNIFNGKVGSRERGAGGHRRGEFPDRQSGGFGGGHRS</sequence>
<keyword evidence="2" id="KW-0732">Signal</keyword>